<dbReference type="Pfam" id="PF00270">
    <property type="entry name" value="DEAD"/>
    <property type="match status" value="1"/>
</dbReference>
<evidence type="ECO:0000256" key="3">
    <source>
        <dbReference type="ARBA" id="ARBA00022806"/>
    </source>
</evidence>
<dbReference type="InterPro" id="IPR044742">
    <property type="entry name" value="DEAD/DEAH_RhlB"/>
</dbReference>
<dbReference type="Proteomes" id="UP000824156">
    <property type="component" value="Unassembled WGS sequence"/>
</dbReference>
<reference evidence="8" key="2">
    <citation type="submission" date="2021-04" db="EMBL/GenBank/DDBJ databases">
        <authorList>
            <person name="Gilroy R."/>
        </authorList>
    </citation>
    <scope>NUCLEOTIDE SEQUENCE</scope>
    <source>
        <strain evidence="8">1719</strain>
    </source>
</reference>
<dbReference type="SMART" id="SM00487">
    <property type="entry name" value="DEXDc"/>
    <property type="match status" value="1"/>
</dbReference>
<dbReference type="AlphaFoldDB" id="A0A9D1WAY2"/>
<feature type="domain" description="Helicase ATP-binding" evidence="6">
    <location>
        <begin position="23"/>
        <end position="190"/>
    </location>
</feature>
<dbReference type="PROSITE" id="PS51194">
    <property type="entry name" value="HELICASE_CTER"/>
    <property type="match status" value="1"/>
</dbReference>
<dbReference type="GO" id="GO:0003724">
    <property type="term" value="F:RNA helicase activity"/>
    <property type="evidence" value="ECO:0007669"/>
    <property type="project" value="TreeGrafter"/>
</dbReference>
<organism evidence="8 9">
    <name type="scientific">Candidatus Sphingobacterium stercoripullorum</name>
    <dbReference type="NCBI Taxonomy" id="2838759"/>
    <lineage>
        <taxon>Bacteria</taxon>
        <taxon>Pseudomonadati</taxon>
        <taxon>Bacteroidota</taxon>
        <taxon>Sphingobacteriia</taxon>
        <taxon>Sphingobacteriales</taxon>
        <taxon>Sphingobacteriaceae</taxon>
        <taxon>Sphingobacterium</taxon>
    </lineage>
</organism>
<dbReference type="CDD" id="cd18787">
    <property type="entry name" value="SF2_C_DEAD"/>
    <property type="match status" value="1"/>
</dbReference>
<dbReference type="GO" id="GO:0005524">
    <property type="term" value="F:ATP binding"/>
    <property type="evidence" value="ECO:0007669"/>
    <property type="project" value="UniProtKB-KW"/>
</dbReference>
<evidence type="ECO:0000256" key="4">
    <source>
        <dbReference type="ARBA" id="ARBA00022840"/>
    </source>
</evidence>
<dbReference type="PANTHER" id="PTHR47959">
    <property type="entry name" value="ATP-DEPENDENT RNA HELICASE RHLE-RELATED"/>
    <property type="match status" value="1"/>
</dbReference>
<sequence>MEITFNPERIGVERLNSLQLDALELQRSSKDVILLAPTGSGKTLAYALLVKESLAINLTTQVLIVVPTRELAQQIELNFKALFPTLFTTSVHGGVASSQEKRRLLEFPSIIIGTPGRVIHHLEEGNIQVRDIHTLILDEYDKSLELGFKDQIEEISQFLPENTRKLLVSATDLKSIPSFLNLKDTAEINHLQARGLAPRINVTELKTPAKYKIKALSQLFQNYPVNKTLVFCNHREAVERVSESLEREGIEHDIFHGKLNQQERELSLFKFSNQSTRILITTDLASRGLDITDVELIIHYQLPISQETFTHRNGRTARVDKRGRVILLTSSEDKRPDFLRNIKEEEINIEEYDPTSVPSAEFCTLRLNLGKKQKIRKIDVVGYFLSFDSVIAKDQLGQIMIKDNESFLAVPLELAKRLIELTKEHKIKGKKVKVSLV</sequence>
<protein>
    <submittedName>
        <fullName evidence="8">DEAD/DEAH box helicase</fullName>
    </submittedName>
</protein>
<keyword evidence="2" id="KW-0378">Hydrolase</keyword>
<dbReference type="GO" id="GO:0003676">
    <property type="term" value="F:nucleic acid binding"/>
    <property type="evidence" value="ECO:0007669"/>
    <property type="project" value="InterPro"/>
</dbReference>
<dbReference type="Pfam" id="PF03880">
    <property type="entry name" value="DbpA"/>
    <property type="match status" value="1"/>
</dbReference>
<accession>A0A9D1WAY2</accession>
<evidence type="ECO:0000256" key="5">
    <source>
        <dbReference type="ARBA" id="ARBA00038437"/>
    </source>
</evidence>
<dbReference type="Pfam" id="PF00271">
    <property type="entry name" value="Helicase_C"/>
    <property type="match status" value="1"/>
</dbReference>
<dbReference type="GO" id="GO:0005829">
    <property type="term" value="C:cytosol"/>
    <property type="evidence" value="ECO:0007669"/>
    <property type="project" value="TreeGrafter"/>
</dbReference>
<evidence type="ECO:0000256" key="1">
    <source>
        <dbReference type="ARBA" id="ARBA00022741"/>
    </source>
</evidence>
<dbReference type="InterPro" id="IPR011545">
    <property type="entry name" value="DEAD/DEAH_box_helicase_dom"/>
</dbReference>
<dbReference type="InterPro" id="IPR001650">
    <property type="entry name" value="Helicase_C-like"/>
</dbReference>
<dbReference type="PANTHER" id="PTHR47959:SF1">
    <property type="entry name" value="ATP-DEPENDENT RNA HELICASE DBPA"/>
    <property type="match status" value="1"/>
</dbReference>
<dbReference type="InterPro" id="IPR014001">
    <property type="entry name" value="Helicase_ATP-bd"/>
</dbReference>
<dbReference type="InterPro" id="IPR027417">
    <property type="entry name" value="P-loop_NTPase"/>
</dbReference>
<evidence type="ECO:0000259" key="6">
    <source>
        <dbReference type="PROSITE" id="PS51192"/>
    </source>
</evidence>
<keyword evidence="4" id="KW-0067">ATP-binding</keyword>
<name>A0A9D1WAY2_9SPHI</name>
<keyword evidence="1" id="KW-0547">Nucleotide-binding</keyword>
<dbReference type="PROSITE" id="PS51192">
    <property type="entry name" value="HELICASE_ATP_BIND_1"/>
    <property type="match status" value="1"/>
</dbReference>
<proteinExistence type="inferred from homology"/>
<dbReference type="EMBL" id="DXEZ01000343">
    <property type="protein sequence ID" value="HIX55786.1"/>
    <property type="molecule type" value="Genomic_DNA"/>
</dbReference>
<dbReference type="SUPFAM" id="SSF52540">
    <property type="entry name" value="P-loop containing nucleoside triphosphate hydrolases"/>
    <property type="match status" value="1"/>
</dbReference>
<dbReference type="InterPro" id="IPR005580">
    <property type="entry name" value="DbpA/CsdA_RNA-bd_dom"/>
</dbReference>
<dbReference type="CDD" id="cd00268">
    <property type="entry name" value="DEADc"/>
    <property type="match status" value="1"/>
</dbReference>
<feature type="domain" description="Helicase C-terminal" evidence="7">
    <location>
        <begin position="215"/>
        <end position="363"/>
    </location>
</feature>
<dbReference type="InterPro" id="IPR012677">
    <property type="entry name" value="Nucleotide-bd_a/b_plait_sf"/>
</dbReference>
<evidence type="ECO:0000313" key="8">
    <source>
        <dbReference type="EMBL" id="HIX55786.1"/>
    </source>
</evidence>
<evidence type="ECO:0000313" key="9">
    <source>
        <dbReference type="Proteomes" id="UP000824156"/>
    </source>
</evidence>
<gene>
    <name evidence="8" type="ORF">H9853_12255</name>
</gene>
<dbReference type="Gene3D" id="3.30.70.330">
    <property type="match status" value="1"/>
</dbReference>
<evidence type="ECO:0000256" key="2">
    <source>
        <dbReference type="ARBA" id="ARBA00022801"/>
    </source>
</evidence>
<dbReference type="SMART" id="SM00490">
    <property type="entry name" value="HELICc"/>
    <property type="match status" value="1"/>
</dbReference>
<dbReference type="Gene3D" id="3.40.50.300">
    <property type="entry name" value="P-loop containing nucleotide triphosphate hydrolases"/>
    <property type="match status" value="2"/>
</dbReference>
<comment type="similarity">
    <text evidence="5">Belongs to the DEAD box helicase family.</text>
</comment>
<comment type="caution">
    <text evidence="8">The sequence shown here is derived from an EMBL/GenBank/DDBJ whole genome shotgun (WGS) entry which is preliminary data.</text>
</comment>
<keyword evidence="3 8" id="KW-0347">Helicase</keyword>
<dbReference type="GO" id="GO:0016787">
    <property type="term" value="F:hydrolase activity"/>
    <property type="evidence" value="ECO:0007669"/>
    <property type="project" value="UniProtKB-KW"/>
</dbReference>
<reference evidence="8" key="1">
    <citation type="journal article" date="2021" name="PeerJ">
        <title>Extensive microbial diversity within the chicken gut microbiome revealed by metagenomics and culture.</title>
        <authorList>
            <person name="Gilroy R."/>
            <person name="Ravi A."/>
            <person name="Getino M."/>
            <person name="Pursley I."/>
            <person name="Horton D.L."/>
            <person name="Alikhan N.F."/>
            <person name="Baker D."/>
            <person name="Gharbi K."/>
            <person name="Hall N."/>
            <person name="Watson M."/>
            <person name="Adriaenssens E.M."/>
            <person name="Foster-Nyarko E."/>
            <person name="Jarju S."/>
            <person name="Secka A."/>
            <person name="Antonio M."/>
            <person name="Oren A."/>
            <person name="Chaudhuri R.R."/>
            <person name="La Ragione R."/>
            <person name="Hildebrand F."/>
            <person name="Pallen M.J."/>
        </authorList>
    </citation>
    <scope>NUCLEOTIDE SEQUENCE</scope>
    <source>
        <strain evidence="8">1719</strain>
    </source>
</reference>
<dbReference type="InterPro" id="IPR050079">
    <property type="entry name" value="DEAD_box_RNA_helicase"/>
</dbReference>
<evidence type="ECO:0000259" key="7">
    <source>
        <dbReference type="PROSITE" id="PS51194"/>
    </source>
</evidence>